<reference evidence="3" key="1">
    <citation type="journal article" date="2022" name="Microbiol. Resour. Announc.">
        <title>Draft Genome Sequence of a Methanogenic Archaeon from West Spitsbergen Permafrost.</title>
        <authorList>
            <person name="Trubitsyn V."/>
            <person name="Rivkina E."/>
            <person name="Shcherbakova V."/>
        </authorList>
    </citation>
    <scope>NUCLEOTIDE SEQUENCE [LARGE SCALE GENOMIC DNA]</scope>
    <source>
        <strain evidence="3">VT</strain>
    </source>
</reference>
<evidence type="ECO:0000313" key="2">
    <source>
        <dbReference type="EMBL" id="MBZ2165905.1"/>
    </source>
</evidence>
<keyword evidence="1" id="KW-0472">Membrane</keyword>
<evidence type="ECO:0000313" key="3">
    <source>
        <dbReference type="Proteomes" id="UP000825933"/>
    </source>
</evidence>
<organism evidence="2 3">
    <name type="scientific">Methanobacterium spitsbergense</name>
    <dbReference type="NCBI Taxonomy" id="2874285"/>
    <lineage>
        <taxon>Archaea</taxon>
        <taxon>Methanobacteriati</taxon>
        <taxon>Methanobacteriota</taxon>
        <taxon>Methanomada group</taxon>
        <taxon>Methanobacteria</taxon>
        <taxon>Methanobacteriales</taxon>
        <taxon>Methanobacteriaceae</taxon>
        <taxon>Methanobacterium</taxon>
    </lineage>
</organism>
<protein>
    <recommendedName>
        <fullName evidence="4">TM2 domain-containing protein</fullName>
    </recommendedName>
</protein>
<evidence type="ECO:0008006" key="4">
    <source>
        <dbReference type="Google" id="ProtNLM"/>
    </source>
</evidence>
<comment type="caution">
    <text evidence="2">The sequence shown here is derived from an EMBL/GenBank/DDBJ whole genome shotgun (WGS) entry which is preliminary data.</text>
</comment>
<feature type="transmembrane region" description="Helical" evidence="1">
    <location>
        <begin position="6"/>
        <end position="23"/>
    </location>
</feature>
<keyword evidence="1" id="KW-0812">Transmembrane</keyword>
<accession>A0A8T5V2K7</accession>
<name>A0A8T5V2K7_9EURY</name>
<dbReference type="RefSeq" id="WP_223791499.1">
    <property type="nucleotide sequence ID" value="NZ_JAIOUQ010000008.1"/>
</dbReference>
<evidence type="ECO:0000256" key="1">
    <source>
        <dbReference type="SAM" id="Phobius"/>
    </source>
</evidence>
<feature type="transmembrane region" description="Helical" evidence="1">
    <location>
        <begin position="30"/>
        <end position="52"/>
    </location>
</feature>
<keyword evidence="1" id="KW-1133">Transmembrane helix</keyword>
<dbReference type="EMBL" id="JAIOUQ010000008">
    <property type="protein sequence ID" value="MBZ2165905.1"/>
    <property type="molecule type" value="Genomic_DNA"/>
</dbReference>
<sequence>MEKNPWIAVLLSFLIVGLGQVYNGQILKGLILFICAIVTGLLTFILIGWILLPILWVINLYDAYITAQDINAGRL</sequence>
<dbReference type="AlphaFoldDB" id="A0A8T5V2K7"/>
<dbReference type="Proteomes" id="UP000825933">
    <property type="component" value="Unassembled WGS sequence"/>
</dbReference>
<keyword evidence="3" id="KW-1185">Reference proteome</keyword>
<gene>
    <name evidence="2" type="ORF">K8N75_07620</name>
</gene>
<proteinExistence type="predicted"/>